<name>A0AAW3JRZ7_9FIRM</name>
<sequence length="377" mass="41517">MNRKKRRKLTVYLLALVMIFSCFGQSTGMAADYQAESKSAAAQSGESEIATGDAVTTATAATIEPTITPTETPAAEPIATPLVTPYPVQDSDTTDFEIGAQNAKCKLTGVYFANKKDYPDAETQVRSKSKNRFSIGGKSVWDLGWIAVEPDDGMTVESIMDSKGTAVGTTTWGEAKKLISASGMEVSEKAYAAMDGKSDDTMVIYMDRNTYNQYIFYNNIIIRLKNSDGNTENVEIKVQDSHYWINKALSLGEKIEPLSLSEVKKLYDGRAVSKDEFNIRKSTINGSPEDCLIESSDGSDEYIANRVGMAMVDYTDKKTGMSFEVDINIKLPDNAVKTDDIIFDDVSRVELYGAQSGSYMIYHKSVLNRFSQGIYSF</sequence>
<keyword evidence="3" id="KW-1185">Reference proteome</keyword>
<comment type="caution">
    <text evidence="2">The sequence shown here is derived from an EMBL/GenBank/DDBJ whole genome shotgun (WGS) entry which is preliminary data.</text>
</comment>
<keyword evidence="1" id="KW-0732">Signal</keyword>
<protein>
    <submittedName>
        <fullName evidence="2">Uncharacterized protein</fullName>
    </submittedName>
</protein>
<dbReference type="EMBL" id="LLKB01000005">
    <property type="protein sequence ID" value="KQC84985.1"/>
    <property type="molecule type" value="Genomic_DNA"/>
</dbReference>
<gene>
    <name evidence="2" type="ORF">APZ18_09740</name>
</gene>
<feature type="signal peptide" evidence="1">
    <location>
        <begin position="1"/>
        <end position="30"/>
    </location>
</feature>
<feature type="chain" id="PRO_5043733250" evidence="1">
    <location>
        <begin position="31"/>
        <end position="377"/>
    </location>
</feature>
<organism evidence="2 3">
    <name type="scientific">Butyribacter intestini</name>
    <dbReference type="NCBI Taxonomy" id="1703332"/>
    <lineage>
        <taxon>Bacteria</taxon>
        <taxon>Bacillati</taxon>
        <taxon>Bacillota</taxon>
        <taxon>Clostridia</taxon>
        <taxon>Lachnospirales</taxon>
        <taxon>Lachnospiraceae</taxon>
        <taxon>Butyribacter</taxon>
    </lineage>
</organism>
<evidence type="ECO:0000256" key="1">
    <source>
        <dbReference type="SAM" id="SignalP"/>
    </source>
</evidence>
<dbReference type="PROSITE" id="PS51257">
    <property type="entry name" value="PROKAR_LIPOPROTEIN"/>
    <property type="match status" value="1"/>
</dbReference>
<evidence type="ECO:0000313" key="2">
    <source>
        <dbReference type="EMBL" id="KQC84985.1"/>
    </source>
</evidence>
<dbReference type="RefSeq" id="WP_055944341.1">
    <property type="nucleotide sequence ID" value="NZ_JAQDCV010000014.1"/>
</dbReference>
<accession>A0AAW3JRZ7</accession>
<dbReference type="AlphaFoldDB" id="A0AAW3JRZ7"/>
<proteinExistence type="predicted"/>
<reference evidence="2 3" key="1">
    <citation type="submission" date="2015-10" db="EMBL/GenBank/DDBJ databases">
        <title>Butyribacter intestini gen. nov., sp. nov., a butyric acid-producing bacterium of the family Lachnospiraceae isolated from the human faeces.</title>
        <authorList>
            <person name="Zou Y."/>
            <person name="Xue W."/>
            <person name="Luo G."/>
            <person name="Lv M."/>
        </authorList>
    </citation>
    <scope>NUCLEOTIDE SEQUENCE [LARGE SCALE GENOMIC DNA]</scope>
    <source>
        <strain evidence="2 3">TF01-11</strain>
    </source>
</reference>
<evidence type="ECO:0000313" key="3">
    <source>
        <dbReference type="Proteomes" id="UP000050833"/>
    </source>
</evidence>
<dbReference type="Proteomes" id="UP000050833">
    <property type="component" value="Unassembled WGS sequence"/>
</dbReference>